<gene>
    <name evidence="2" type="ORF">KP004_07795</name>
</gene>
<protein>
    <submittedName>
        <fullName evidence="2">Glycosyltransferase</fullName>
        <ecNumber evidence="2">2.4.-.-</ecNumber>
    </submittedName>
</protein>
<reference evidence="2 3" key="1">
    <citation type="submission" date="2021-06" db="EMBL/GenBank/DDBJ databases">
        <title>Gemonas diversity in paddy soil.</title>
        <authorList>
            <person name="Liu G."/>
        </authorList>
    </citation>
    <scope>NUCLEOTIDE SEQUENCE [LARGE SCALE GENOMIC DNA]</scope>
    <source>
        <strain evidence="2 3">RG10</strain>
    </source>
</reference>
<proteinExistence type="predicted"/>
<keyword evidence="2" id="KW-0808">Transferase</keyword>
<organism evidence="2 3">
    <name type="scientific">Geomonas oryzisoli</name>
    <dbReference type="NCBI Taxonomy" id="2847992"/>
    <lineage>
        <taxon>Bacteria</taxon>
        <taxon>Pseudomonadati</taxon>
        <taxon>Thermodesulfobacteriota</taxon>
        <taxon>Desulfuromonadia</taxon>
        <taxon>Geobacterales</taxon>
        <taxon>Geobacteraceae</taxon>
        <taxon>Geomonas</taxon>
    </lineage>
</organism>
<dbReference type="GO" id="GO:0016757">
    <property type="term" value="F:glycosyltransferase activity"/>
    <property type="evidence" value="ECO:0007669"/>
    <property type="project" value="UniProtKB-KW"/>
</dbReference>
<sequence>MTGTNGEPILLSIIIPSFNQGHFIENAILSVTKQSYQNWELIIQDGNSGDETAEICLRYTAADPRISFVSEPDRGYADAVNKALKRCRGTVAAIQSSDDFYASDSVFSEAARIFRQHPALVMVSGYSVLADADFRQVLAPFDPQQNGFIRPETVFTLTNHFAQGATFFSVARALLVGGLDAEVDMVADTDFWVRLSNYHPAVVNSVYRTSQTWACVTIHEEQRSTKLHRFYLGRAKMALRHLRDDRIRLDHGFKERNAMNLIATAYDYYRLIGEDTAPVEELRQSLGASSPCEPLWRRVASRLGRGRRIAEDSSMHSLTTHALGHNLKWF</sequence>
<evidence type="ECO:0000313" key="2">
    <source>
        <dbReference type="EMBL" id="QWV95069.1"/>
    </source>
</evidence>
<feature type="domain" description="Glycosyltransferase 2-like" evidence="1">
    <location>
        <begin position="12"/>
        <end position="138"/>
    </location>
</feature>
<dbReference type="InterPro" id="IPR050834">
    <property type="entry name" value="Glycosyltransf_2"/>
</dbReference>
<dbReference type="InterPro" id="IPR001173">
    <property type="entry name" value="Glyco_trans_2-like"/>
</dbReference>
<name>A0ABX8JBW8_9BACT</name>
<keyword evidence="2" id="KW-0328">Glycosyltransferase</keyword>
<dbReference type="EC" id="2.4.-.-" evidence="2"/>
<dbReference type="EMBL" id="CP076723">
    <property type="protein sequence ID" value="QWV95069.1"/>
    <property type="molecule type" value="Genomic_DNA"/>
</dbReference>
<dbReference type="PANTHER" id="PTHR43685:SF11">
    <property type="entry name" value="GLYCOSYLTRANSFERASE TAGX-RELATED"/>
    <property type="match status" value="1"/>
</dbReference>
<evidence type="ECO:0000313" key="3">
    <source>
        <dbReference type="Proteomes" id="UP000683557"/>
    </source>
</evidence>
<evidence type="ECO:0000259" key="1">
    <source>
        <dbReference type="Pfam" id="PF00535"/>
    </source>
</evidence>
<dbReference type="Proteomes" id="UP000683557">
    <property type="component" value="Chromosome"/>
</dbReference>
<dbReference type="PANTHER" id="PTHR43685">
    <property type="entry name" value="GLYCOSYLTRANSFERASE"/>
    <property type="match status" value="1"/>
</dbReference>
<dbReference type="Pfam" id="PF00535">
    <property type="entry name" value="Glycos_transf_2"/>
    <property type="match status" value="1"/>
</dbReference>
<accession>A0ABX8JBW8</accession>
<keyword evidence="3" id="KW-1185">Reference proteome</keyword>
<dbReference type="RefSeq" id="WP_216801770.1">
    <property type="nucleotide sequence ID" value="NZ_CP076723.1"/>
</dbReference>